<sequence>MSGAHTGRRAHAAVVGRSRRRTRGEARTSPGPSRCRRAARPSPVRGRVAAPRTLTEAPSPGTTRSWAGHRPRWRTNTGGYRGVTPSVSINHLQPVRPHMEALQCPCVPFFTAVCP</sequence>
<dbReference type="EMBL" id="DS999641">
    <property type="protein sequence ID" value="EFE67142.2"/>
    <property type="molecule type" value="Genomic_DNA"/>
</dbReference>
<evidence type="ECO:0000256" key="1">
    <source>
        <dbReference type="SAM" id="MobiDB-lite"/>
    </source>
</evidence>
<accession>D5ZXK9</accession>
<name>D5ZXK9_STRV1</name>
<protein>
    <submittedName>
        <fullName evidence="2">Predicted protein</fullName>
    </submittedName>
</protein>
<feature type="region of interest" description="Disordered" evidence="1">
    <location>
        <begin position="1"/>
        <end position="81"/>
    </location>
</feature>
<dbReference type="Proteomes" id="UP000003824">
    <property type="component" value="Unassembled WGS sequence"/>
</dbReference>
<evidence type="ECO:0000313" key="3">
    <source>
        <dbReference type="Proteomes" id="UP000003824"/>
    </source>
</evidence>
<organism evidence="2 3">
    <name type="scientific">Streptomyces viridosporus (strain ATCC 14672 / DSM 40746 / JCM 4963 / KCTC 9882 / NRRL B-12104 / FH 1290)</name>
    <name type="common">Streptomyces ghanaensis</name>
    <dbReference type="NCBI Taxonomy" id="566461"/>
    <lineage>
        <taxon>Bacteria</taxon>
        <taxon>Bacillati</taxon>
        <taxon>Actinomycetota</taxon>
        <taxon>Actinomycetes</taxon>
        <taxon>Kitasatosporales</taxon>
        <taxon>Streptomycetaceae</taxon>
        <taxon>Streptomyces</taxon>
    </lineage>
</organism>
<reference evidence="3" key="1">
    <citation type="submission" date="2008-12" db="EMBL/GenBank/DDBJ databases">
        <title>Annotation of Streptomyces ghanaensis ATCC 14672.</title>
        <authorList>
            <consortium name="The Broad Institute Genome Sequencing Platform"/>
            <consortium name="Broad Institute Microbial Sequencing Center"/>
            <person name="Fischbach M."/>
            <person name="Ward D."/>
            <person name="Young S."/>
            <person name="Kodira C.D."/>
            <person name="Zeng Q."/>
            <person name="Koehrsen M."/>
            <person name="Godfrey P."/>
            <person name="Alvarado L."/>
            <person name="Berlin A.M."/>
            <person name="Borenstein D."/>
            <person name="Chen Z."/>
            <person name="Engels R."/>
            <person name="Freedman E."/>
            <person name="Gellesch M."/>
            <person name="Goldberg J."/>
            <person name="Griggs A."/>
            <person name="Gujja S."/>
            <person name="Heiman D.I."/>
            <person name="Hepburn T.A."/>
            <person name="Howarth C."/>
            <person name="Jen D."/>
            <person name="Larson L."/>
            <person name="Lewis B."/>
            <person name="Mehta T."/>
            <person name="Park D."/>
            <person name="Pearson M."/>
            <person name="Roberts A."/>
            <person name="Saif S."/>
            <person name="Shea T.D."/>
            <person name="Shenoy N."/>
            <person name="Sisk P."/>
            <person name="Stolte C."/>
            <person name="Sykes S.N."/>
            <person name="Walk T."/>
            <person name="White J."/>
            <person name="Yandava C."/>
            <person name="Straight P."/>
            <person name="Clardy J."/>
            <person name="Hung D."/>
            <person name="Kolter R."/>
            <person name="Mekalanos J."/>
            <person name="Walker S."/>
            <person name="Walsh C.T."/>
            <person name="Wieland B.L.C."/>
            <person name="Ilzarbe M."/>
            <person name="Galagan J."/>
            <person name="Nusbaum C."/>
            <person name="Birren B."/>
        </authorList>
    </citation>
    <scope>NUCLEOTIDE SEQUENCE [LARGE SCALE GENOMIC DNA]</scope>
    <source>
        <strain evidence="3">ATCC 14672 / DSM 40746 / JCM 4963 / KCTC 9882 / NRRL B-12104 / FH 1290</strain>
    </source>
</reference>
<feature type="compositionally biased region" description="Basic residues" evidence="1">
    <location>
        <begin position="1"/>
        <end position="22"/>
    </location>
</feature>
<proteinExistence type="predicted"/>
<evidence type="ECO:0000313" key="2">
    <source>
        <dbReference type="EMBL" id="EFE67142.2"/>
    </source>
</evidence>
<gene>
    <name evidence="2" type="ORF">SSFG_02391</name>
</gene>
<dbReference type="AlphaFoldDB" id="D5ZXK9"/>